<sequence>RDFVEDEYFEITGITKEQAGDYECSAYNEVSSADVRKVEVIVN</sequence>
<dbReference type="InterPro" id="IPR036179">
    <property type="entry name" value="Ig-like_dom_sf"/>
</dbReference>
<proteinExistence type="predicted"/>
<name>A0A401TAE4_CHIPU</name>
<evidence type="ECO:0000313" key="1">
    <source>
        <dbReference type="EMBL" id="GCC39646.1"/>
    </source>
</evidence>
<protein>
    <recommendedName>
        <fullName evidence="3">Immunoglobulin I-set domain-containing protein</fullName>
    </recommendedName>
</protein>
<organism evidence="1 2">
    <name type="scientific">Chiloscyllium punctatum</name>
    <name type="common">Brownbanded bambooshark</name>
    <name type="synonym">Hemiscyllium punctatum</name>
    <dbReference type="NCBI Taxonomy" id="137246"/>
    <lineage>
        <taxon>Eukaryota</taxon>
        <taxon>Metazoa</taxon>
        <taxon>Chordata</taxon>
        <taxon>Craniata</taxon>
        <taxon>Vertebrata</taxon>
        <taxon>Chondrichthyes</taxon>
        <taxon>Elasmobranchii</taxon>
        <taxon>Galeomorphii</taxon>
        <taxon>Galeoidea</taxon>
        <taxon>Orectolobiformes</taxon>
        <taxon>Hemiscylliidae</taxon>
        <taxon>Chiloscyllium</taxon>
    </lineage>
</organism>
<keyword evidence="2" id="KW-1185">Reference proteome</keyword>
<evidence type="ECO:0000313" key="2">
    <source>
        <dbReference type="Proteomes" id="UP000287033"/>
    </source>
</evidence>
<dbReference type="InterPro" id="IPR013783">
    <property type="entry name" value="Ig-like_fold"/>
</dbReference>
<dbReference type="OrthoDB" id="6159398at2759"/>
<evidence type="ECO:0008006" key="3">
    <source>
        <dbReference type="Google" id="ProtNLM"/>
    </source>
</evidence>
<dbReference type="Proteomes" id="UP000287033">
    <property type="component" value="Unassembled WGS sequence"/>
</dbReference>
<dbReference type="EMBL" id="BEZZ01026795">
    <property type="protein sequence ID" value="GCC39646.1"/>
    <property type="molecule type" value="Genomic_DNA"/>
</dbReference>
<feature type="non-terminal residue" evidence="1">
    <location>
        <position position="43"/>
    </location>
</feature>
<dbReference type="Gene3D" id="2.60.40.10">
    <property type="entry name" value="Immunoglobulins"/>
    <property type="match status" value="1"/>
</dbReference>
<accession>A0A401TAE4</accession>
<reference evidence="1 2" key="1">
    <citation type="journal article" date="2018" name="Nat. Ecol. Evol.">
        <title>Shark genomes provide insights into elasmobranch evolution and the origin of vertebrates.</title>
        <authorList>
            <person name="Hara Y"/>
            <person name="Yamaguchi K"/>
            <person name="Onimaru K"/>
            <person name="Kadota M"/>
            <person name="Koyanagi M"/>
            <person name="Keeley SD"/>
            <person name="Tatsumi K"/>
            <person name="Tanaka K"/>
            <person name="Motone F"/>
            <person name="Kageyama Y"/>
            <person name="Nozu R"/>
            <person name="Adachi N"/>
            <person name="Nishimura O"/>
            <person name="Nakagawa R"/>
            <person name="Tanegashima C"/>
            <person name="Kiyatake I"/>
            <person name="Matsumoto R"/>
            <person name="Murakumo K"/>
            <person name="Nishida K"/>
            <person name="Terakita A"/>
            <person name="Kuratani S"/>
            <person name="Sato K"/>
            <person name="Hyodo S Kuraku.S."/>
        </authorList>
    </citation>
    <scope>NUCLEOTIDE SEQUENCE [LARGE SCALE GENOMIC DNA]</scope>
</reference>
<dbReference type="SUPFAM" id="SSF48726">
    <property type="entry name" value="Immunoglobulin"/>
    <property type="match status" value="1"/>
</dbReference>
<comment type="caution">
    <text evidence="1">The sequence shown here is derived from an EMBL/GenBank/DDBJ whole genome shotgun (WGS) entry which is preliminary data.</text>
</comment>
<dbReference type="AlphaFoldDB" id="A0A401TAE4"/>
<gene>
    <name evidence="1" type="ORF">chiPu_0023776</name>
</gene>
<dbReference type="STRING" id="137246.A0A401TAE4"/>
<feature type="non-terminal residue" evidence="1">
    <location>
        <position position="1"/>
    </location>
</feature>